<dbReference type="InterPro" id="IPR000601">
    <property type="entry name" value="PKD_dom"/>
</dbReference>
<organism evidence="3 4">
    <name type="scientific">Candidatus Vogelbacteria bacterium GWA1_51_14</name>
    <dbReference type="NCBI Taxonomy" id="1802435"/>
    <lineage>
        <taxon>Bacteria</taxon>
        <taxon>Candidatus Vogeliibacteriota</taxon>
    </lineage>
</organism>
<gene>
    <name evidence="3" type="ORF">A2114_01490</name>
</gene>
<feature type="transmembrane region" description="Helical" evidence="1">
    <location>
        <begin position="7"/>
        <end position="28"/>
    </location>
</feature>
<proteinExistence type="predicted"/>
<dbReference type="EMBL" id="MHTG01000006">
    <property type="protein sequence ID" value="OHA57768.1"/>
    <property type="molecule type" value="Genomic_DNA"/>
</dbReference>
<keyword evidence="1" id="KW-0812">Transmembrane</keyword>
<reference evidence="3 4" key="1">
    <citation type="journal article" date="2016" name="Nat. Commun.">
        <title>Thousands of microbial genomes shed light on interconnected biogeochemical processes in an aquifer system.</title>
        <authorList>
            <person name="Anantharaman K."/>
            <person name="Brown C.T."/>
            <person name="Hug L.A."/>
            <person name="Sharon I."/>
            <person name="Castelle C.J."/>
            <person name="Probst A.J."/>
            <person name="Thomas B.C."/>
            <person name="Singh A."/>
            <person name="Wilkins M.J."/>
            <person name="Karaoz U."/>
            <person name="Brodie E.L."/>
            <person name="Williams K.H."/>
            <person name="Hubbard S.S."/>
            <person name="Banfield J.F."/>
        </authorList>
    </citation>
    <scope>NUCLEOTIDE SEQUENCE [LARGE SCALE GENOMIC DNA]</scope>
</reference>
<dbReference type="Gene3D" id="2.60.40.10">
    <property type="entry name" value="Immunoglobulins"/>
    <property type="match status" value="1"/>
</dbReference>
<evidence type="ECO:0000256" key="1">
    <source>
        <dbReference type="SAM" id="Phobius"/>
    </source>
</evidence>
<dbReference type="Proteomes" id="UP000176494">
    <property type="component" value="Unassembled WGS sequence"/>
</dbReference>
<dbReference type="InterPro" id="IPR035986">
    <property type="entry name" value="PKD_dom_sf"/>
</dbReference>
<feature type="domain" description="PKD" evidence="2">
    <location>
        <begin position="197"/>
        <end position="265"/>
    </location>
</feature>
<evidence type="ECO:0000313" key="4">
    <source>
        <dbReference type="Proteomes" id="UP000176494"/>
    </source>
</evidence>
<accession>A0A1G2QBA3</accession>
<dbReference type="PROSITE" id="PS50093">
    <property type="entry name" value="PKD"/>
    <property type="match status" value="1"/>
</dbReference>
<keyword evidence="1" id="KW-1133">Transmembrane helix</keyword>
<sequence>MTARSSIWFYAVIVLALAGAVVLGASLLNSQSAVAQSALPNNAVLNGYAWSSNIGWIKLSSDTSDSSSFGVSIKDGVLDGYGWSPNVGWIQFGSGLLGPSGAGVSGGARFVNNALVGWARFCTVFASGCSGALRPNEQNGGWDGWLLLGGGSLPGGGVKLGADNKLSGYAWGGENLGWVDFSGVTIGEGFIANCSVSPTTIPVAGEATWTATATGGSGSYTAAWTLTGGTPGTGTGMSVKATYATAGTYTGRATITDGATSKTATCQANLTVGEGGDHVLDITIVGSGQVKDSNSGDILCASEGADESTETMCTITGFSDGEEVDLLAVPSAEVQFIDWDGDCTGTDIACSLTMNADKSVTATFEESQKFDISIKYEPGKGDMLVNYQTQNLDEPHLSSPAIVTITRRARVDSNWTGPITLTMPLTVLTNKAPDQPAPVVTGDCEDGINNGPISVSLSGQSVEQKVCVYFATDGEPEVGLLSPYAGTYGLKLTASAPSSSSATGNAILRYLDRRESEN</sequence>
<dbReference type="InterPro" id="IPR044060">
    <property type="entry name" value="Bacterial_rp_domain"/>
</dbReference>
<keyword evidence="1" id="KW-0472">Membrane</keyword>
<dbReference type="AlphaFoldDB" id="A0A1G2QBA3"/>
<comment type="caution">
    <text evidence="3">The sequence shown here is derived from an EMBL/GenBank/DDBJ whole genome shotgun (WGS) entry which is preliminary data.</text>
</comment>
<dbReference type="Pfam" id="PF18998">
    <property type="entry name" value="Flg_new_2"/>
    <property type="match status" value="1"/>
</dbReference>
<protein>
    <recommendedName>
        <fullName evidence="2">PKD domain-containing protein</fullName>
    </recommendedName>
</protein>
<evidence type="ECO:0000259" key="2">
    <source>
        <dbReference type="PROSITE" id="PS50093"/>
    </source>
</evidence>
<dbReference type="InterPro" id="IPR013783">
    <property type="entry name" value="Ig-like_fold"/>
</dbReference>
<evidence type="ECO:0000313" key="3">
    <source>
        <dbReference type="EMBL" id="OHA57768.1"/>
    </source>
</evidence>
<dbReference type="STRING" id="1802435.A2114_01490"/>
<name>A0A1G2QBA3_9BACT</name>
<dbReference type="SUPFAM" id="SSF49299">
    <property type="entry name" value="PKD domain"/>
    <property type="match status" value="1"/>
</dbReference>